<name>M5PNF5_DESAF</name>
<gene>
    <name evidence="1" type="ORF">PCS_03609</name>
</gene>
<dbReference type="EMBL" id="AOSV01000043">
    <property type="protein sequence ID" value="EMG35632.1"/>
    <property type="molecule type" value="Genomic_DNA"/>
</dbReference>
<sequence>MEISCPRMTVFKISRDDLIEALGRYIKVNAQIQTREHTLADLVFTYLTSLQFWLNKICKHVDFIFCYDFVRRIFTSFFKKRTYI</sequence>
<protein>
    <submittedName>
        <fullName evidence="1">Uncharacterized protein</fullName>
    </submittedName>
</protein>
<reference evidence="1 2" key="1">
    <citation type="journal article" date="2013" name="Genome Announc.">
        <title>Draft Genome Sequence for Desulfovibrio africanus Strain PCS.</title>
        <authorList>
            <person name="Brown S.D."/>
            <person name="Utturkar S.M."/>
            <person name="Arkin A.P."/>
            <person name="Deutschbauer A.M."/>
            <person name="Elias D.A."/>
            <person name="Hazen T.C."/>
            <person name="Chakraborty R."/>
        </authorList>
    </citation>
    <scope>NUCLEOTIDE SEQUENCE [LARGE SCALE GENOMIC DNA]</scope>
    <source>
        <strain evidence="1 2">PCS</strain>
    </source>
</reference>
<accession>M5PNF5</accession>
<evidence type="ECO:0000313" key="2">
    <source>
        <dbReference type="Proteomes" id="UP000011922"/>
    </source>
</evidence>
<comment type="caution">
    <text evidence="1">The sequence shown here is derived from an EMBL/GenBank/DDBJ whole genome shotgun (WGS) entry which is preliminary data.</text>
</comment>
<organism evidence="1 2">
    <name type="scientific">Desulfocurvibacter africanus PCS</name>
    <dbReference type="NCBI Taxonomy" id="1262666"/>
    <lineage>
        <taxon>Bacteria</taxon>
        <taxon>Pseudomonadati</taxon>
        <taxon>Thermodesulfobacteriota</taxon>
        <taxon>Desulfovibrionia</taxon>
        <taxon>Desulfovibrionales</taxon>
        <taxon>Desulfovibrionaceae</taxon>
        <taxon>Desulfocurvibacter</taxon>
    </lineage>
</organism>
<dbReference type="Proteomes" id="UP000011922">
    <property type="component" value="Unassembled WGS sequence"/>
</dbReference>
<dbReference type="AlphaFoldDB" id="M5PNF5"/>
<evidence type="ECO:0000313" key="1">
    <source>
        <dbReference type="EMBL" id="EMG35632.1"/>
    </source>
</evidence>
<proteinExistence type="predicted"/>